<dbReference type="InterPro" id="IPR005531">
    <property type="entry name" value="Asp23"/>
</dbReference>
<feature type="compositionally biased region" description="Acidic residues" evidence="2">
    <location>
        <begin position="62"/>
        <end position="135"/>
    </location>
</feature>
<gene>
    <name evidence="3" type="ORF">JOM49_005965</name>
</gene>
<feature type="region of interest" description="Disordered" evidence="2">
    <location>
        <begin position="53"/>
        <end position="147"/>
    </location>
</feature>
<feature type="compositionally biased region" description="Low complexity" evidence="2">
    <location>
        <begin position="136"/>
        <end position="146"/>
    </location>
</feature>
<name>A0ABS4PYD2_9PSEU</name>
<organism evidence="3 4">
    <name type="scientific">Amycolatopsis magusensis</name>
    <dbReference type="NCBI Taxonomy" id="882444"/>
    <lineage>
        <taxon>Bacteria</taxon>
        <taxon>Bacillati</taxon>
        <taxon>Actinomycetota</taxon>
        <taxon>Actinomycetes</taxon>
        <taxon>Pseudonocardiales</taxon>
        <taxon>Pseudonocardiaceae</taxon>
        <taxon>Amycolatopsis</taxon>
    </lineage>
</organism>
<dbReference type="Proteomes" id="UP000741013">
    <property type="component" value="Unassembled WGS sequence"/>
</dbReference>
<keyword evidence="4" id="KW-1185">Reference proteome</keyword>
<accession>A0ABS4PYD2</accession>
<comment type="similarity">
    <text evidence="1">Belongs to the asp23 family.</text>
</comment>
<evidence type="ECO:0000313" key="4">
    <source>
        <dbReference type="Proteomes" id="UP000741013"/>
    </source>
</evidence>
<comment type="caution">
    <text evidence="3">The sequence shown here is derived from an EMBL/GenBank/DDBJ whole genome shotgun (WGS) entry which is preliminary data.</text>
</comment>
<evidence type="ECO:0000256" key="2">
    <source>
        <dbReference type="SAM" id="MobiDB-lite"/>
    </source>
</evidence>
<dbReference type="PANTHER" id="PTHR34297">
    <property type="entry name" value="HYPOTHETICAL CYTOSOLIC PROTEIN-RELATED"/>
    <property type="match status" value="1"/>
</dbReference>
<dbReference type="Pfam" id="PF03780">
    <property type="entry name" value="Asp23"/>
    <property type="match status" value="1"/>
</dbReference>
<protein>
    <submittedName>
        <fullName evidence="3">Alkaline shock family protein YloU</fullName>
    </submittedName>
</protein>
<dbReference type="RefSeq" id="WP_209667455.1">
    <property type="nucleotide sequence ID" value="NZ_JAGGMS010000001.1"/>
</dbReference>
<feature type="region of interest" description="Disordered" evidence="2">
    <location>
        <begin position="1"/>
        <end position="30"/>
    </location>
</feature>
<sequence>MSDVVNSIFGRTPSEYAASTNTPETRGTETIVDDKADLADSAATSAPTAIVVVEPAAAESDSAADTDSAAETDTDEIDDNDTAETETETDAAEDVDTDEQVEDEDEAEEADEATAPEDITAEAETATEEEEEEETVAAPVRPAAAVRGNTSVDDGVVTKVVTMVARKAEGVHELGEDISVGIEDDVALIDIPLVIEFGHAVKALAEQLRTDVIEAVEQFLGLEVEAVDVRVTDIHLPDAG</sequence>
<evidence type="ECO:0000313" key="3">
    <source>
        <dbReference type="EMBL" id="MBP2184439.1"/>
    </source>
</evidence>
<dbReference type="EMBL" id="JAGGMS010000001">
    <property type="protein sequence ID" value="MBP2184439.1"/>
    <property type="molecule type" value="Genomic_DNA"/>
</dbReference>
<evidence type="ECO:0000256" key="1">
    <source>
        <dbReference type="ARBA" id="ARBA00005721"/>
    </source>
</evidence>
<reference evidence="3 4" key="1">
    <citation type="submission" date="2021-03" db="EMBL/GenBank/DDBJ databases">
        <title>Sequencing the genomes of 1000 actinobacteria strains.</title>
        <authorList>
            <person name="Klenk H.-P."/>
        </authorList>
    </citation>
    <scope>NUCLEOTIDE SEQUENCE [LARGE SCALE GENOMIC DNA]</scope>
    <source>
        <strain evidence="3 4">DSM 45510</strain>
    </source>
</reference>
<proteinExistence type="inferred from homology"/>